<dbReference type="EMBL" id="CADEBD010000443">
    <property type="protein sequence ID" value="CAB3255563.1"/>
    <property type="molecule type" value="Genomic_DNA"/>
</dbReference>
<organism evidence="3 4">
    <name type="scientific">Arctia plantaginis</name>
    <name type="common">Wood tiger moth</name>
    <name type="synonym">Phalaena plantaginis</name>
    <dbReference type="NCBI Taxonomy" id="874455"/>
    <lineage>
        <taxon>Eukaryota</taxon>
        <taxon>Metazoa</taxon>
        <taxon>Ecdysozoa</taxon>
        <taxon>Arthropoda</taxon>
        <taxon>Hexapoda</taxon>
        <taxon>Insecta</taxon>
        <taxon>Pterygota</taxon>
        <taxon>Neoptera</taxon>
        <taxon>Endopterygota</taxon>
        <taxon>Lepidoptera</taxon>
        <taxon>Glossata</taxon>
        <taxon>Ditrysia</taxon>
        <taxon>Noctuoidea</taxon>
        <taxon>Erebidae</taxon>
        <taxon>Arctiinae</taxon>
        <taxon>Arctia</taxon>
    </lineage>
</organism>
<feature type="region of interest" description="Disordered" evidence="1">
    <location>
        <begin position="53"/>
        <end position="120"/>
    </location>
</feature>
<dbReference type="AlphaFoldDB" id="A0A8S1B1Y2"/>
<accession>A0A8S1B1Y2</accession>
<feature type="compositionally biased region" description="Low complexity" evidence="1">
    <location>
        <begin position="96"/>
        <end position="112"/>
    </location>
</feature>
<sequence>MAKWEFLIFVAFSAIVCCTEVEDSEQKKRGVGKGTSLNSLTSGAQKQDYTYSIYSSNPSSQSSSSSSYQPQAPSSFYPSQTANQYYSSPNTQFDTPSYSQQQQPQLNLSPPSTTSQFAPLNFVPNPGYQAKYQIIPSKSNGNIQLAIYQQPGNYPVQQVVPYSPQLFSSNPSQVNSHQGYNIPQPQGQFNVAPNYHQVPLGGSYLGQPSAMLLFAQPNLNQLYNNLVYPNPVQSFYNYYPSNTQSKYNVQYVPQGSSAEYEKLQGPVGQNIPREDNDITHNNEYTLTSDSSSSYKNAYSASRNS</sequence>
<feature type="chain" id="PRO_5035754645" evidence="2">
    <location>
        <begin position="19"/>
        <end position="304"/>
    </location>
</feature>
<gene>
    <name evidence="3" type="ORF">APLA_LOCUS15267</name>
</gene>
<comment type="caution">
    <text evidence="3">The sequence shown here is derived from an EMBL/GenBank/DDBJ whole genome shotgun (WGS) entry which is preliminary data.</text>
</comment>
<name>A0A8S1B1Y2_ARCPL</name>
<protein>
    <submittedName>
        <fullName evidence="3">Uncharacterized protein</fullName>
    </submittedName>
</protein>
<feature type="compositionally biased region" description="Low complexity" evidence="1">
    <location>
        <begin position="288"/>
        <end position="304"/>
    </location>
</feature>
<feature type="region of interest" description="Disordered" evidence="1">
    <location>
        <begin position="270"/>
        <end position="304"/>
    </location>
</feature>
<feature type="compositionally biased region" description="Polar residues" evidence="1">
    <location>
        <begin position="81"/>
        <end position="95"/>
    </location>
</feature>
<feature type="compositionally biased region" description="Low complexity" evidence="1">
    <location>
        <begin position="53"/>
        <end position="80"/>
    </location>
</feature>
<evidence type="ECO:0000256" key="1">
    <source>
        <dbReference type="SAM" id="MobiDB-lite"/>
    </source>
</evidence>
<feature type="signal peptide" evidence="2">
    <location>
        <begin position="1"/>
        <end position="18"/>
    </location>
</feature>
<evidence type="ECO:0000256" key="2">
    <source>
        <dbReference type="SAM" id="SignalP"/>
    </source>
</evidence>
<reference evidence="3 4" key="1">
    <citation type="submission" date="2020-04" db="EMBL/GenBank/DDBJ databases">
        <authorList>
            <person name="Wallbank WR R."/>
            <person name="Pardo Diaz C."/>
            <person name="Kozak K."/>
            <person name="Martin S."/>
            <person name="Jiggins C."/>
            <person name="Moest M."/>
            <person name="Warren A I."/>
            <person name="Byers J.R.P. K."/>
            <person name="Montejo-Kovacevich G."/>
            <person name="Yen C E."/>
        </authorList>
    </citation>
    <scope>NUCLEOTIDE SEQUENCE [LARGE SCALE GENOMIC DNA]</scope>
</reference>
<evidence type="ECO:0000313" key="4">
    <source>
        <dbReference type="Proteomes" id="UP000494256"/>
    </source>
</evidence>
<dbReference type="Proteomes" id="UP000494256">
    <property type="component" value="Unassembled WGS sequence"/>
</dbReference>
<evidence type="ECO:0000313" key="3">
    <source>
        <dbReference type="EMBL" id="CAB3255563.1"/>
    </source>
</evidence>
<keyword evidence="2" id="KW-0732">Signal</keyword>
<proteinExistence type="predicted"/>
<dbReference type="OrthoDB" id="7537227at2759"/>